<name>A0A327VZR2_9BACT</name>
<evidence type="ECO:0000313" key="2">
    <source>
        <dbReference type="Proteomes" id="UP000249819"/>
    </source>
</evidence>
<evidence type="ECO:0000313" key="1">
    <source>
        <dbReference type="EMBL" id="RAJ80244.1"/>
    </source>
</evidence>
<sequence>MYDIKVQSPFSRNPVTHAGCNSEKALALYQEINWEDLYDQIEASGDSPENPFYFFEINRRNSLGEQETLCISGCLRGRVGIGYMRPKMEMKGFFKKKEVLNPKFATQMDGMDSPFALTCVEAFLKGDSGFLEENVINQEEGFEQ</sequence>
<proteinExistence type="predicted"/>
<dbReference type="OrthoDB" id="665728at2"/>
<accession>A0A327VZR2</accession>
<keyword evidence="2" id="KW-1185">Reference proteome</keyword>
<protein>
    <submittedName>
        <fullName evidence="1">Uncharacterized protein</fullName>
    </submittedName>
</protein>
<comment type="caution">
    <text evidence="1">The sequence shown here is derived from an EMBL/GenBank/DDBJ whole genome shotgun (WGS) entry which is preliminary data.</text>
</comment>
<gene>
    <name evidence="1" type="ORF">CLV59_105352</name>
</gene>
<organism evidence="1 2">
    <name type="scientific">Chitinophaga dinghuensis</name>
    <dbReference type="NCBI Taxonomy" id="1539050"/>
    <lineage>
        <taxon>Bacteria</taxon>
        <taxon>Pseudomonadati</taxon>
        <taxon>Bacteroidota</taxon>
        <taxon>Chitinophagia</taxon>
        <taxon>Chitinophagales</taxon>
        <taxon>Chitinophagaceae</taxon>
        <taxon>Chitinophaga</taxon>
    </lineage>
</organism>
<reference evidence="1 2" key="1">
    <citation type="submission" date="2018-06" db="EMBL/GenBank/DDBJ databases">
        <title>Genomic Encyclopedia of Archaeal and Bacterial Type Strains, Phase II (KMG-II): from individual species to whole genera.</title>
        <authorList>
            <person name="Goeker M."/>
        </authorList>
    </citation>
    <scope>NUCLEOTIDE SEQUENCE [LARGE SCALE GENOMIC DNA]</scope>
    <source>
        <strain evidence="1 2">DSM 29821</strain>
    </source>
</reference>
<dbReference type="RefSeq" id="WP_111593250.1">
    <property type="nucleotide sequence ID" value="NZ_QLMA01000005.1"/>
</dbReference>
<dbReference type="Proteomes" id="UP000249819">
    <property type="component" value="Unassembled WGS sequence"/>
</dbReference>
<dbReference type="AlphaFoldDB" id="A0A327VZR2"/>
<dbReference type="EMBL" id="QLMA01000005">
    <property type="protein sequence ID" value="RAJ80244.1"/>
    <property type="molecule type" value="Genomic_DNA"/>
</dbReference>